<dbReference type="PANTHER" id="PTHR43394:SF1">
    <property type="entry name" value="ATP-BINDING CASSETTE SUB-FAMILY B MEMBER 10, MITOCHONDRIAL"/>
    <property type="match status" value="1"/>
</dbReference>
<feature type="transmembrane region" description="Helical" evidence="7">
    <location>
        <begin position="68"/>
        <end position="85"/>
    </location>
</feature>
<dbReference type="PROSITE" id="PS50929">
    <property type="entry name" value="ABC_TM1F"/>
    <property type="match status" value="1"/>
</dbReference>
<dbReference type="PANTHER" id="PTHR43394">
    <property type="entry name" value="ATP-DEPENDENT PERMEASE MDL1, MITOCHONDRIAL"/>
    <property type="match status" value="1"/>
</dbReference>
<gene>
    <name evidence="10" type="ORF">PMH09_01825</name>
</gene>
<keyword evidence="5 7" id="KW-1133">Transmembrane helix</keyword>
<feature type="transmembrane region" description="Helical" evidence="7">
    <location>
        <begin position="263"/>
        <end position="294"/>
    </location>
</feature>
<proteinExistence type="predicted"/>
<dbReference type="SUPFAM" id="SSF90123">
    <property type="entry name" value="ABC transporter transmembrane region"/>
    <property type="match status" value="1"/>
</dbReference>
<sequence length="599" mass="67847">MNNRLQLLKNLKRATGLVWQSTPVWTALTIILVILQGLLPLVSLYLMKLLIDTVTASVGNGMSAFYDVLKIVLAIGITLLARNLFGALSGYARDAQSQIVTDVVNDLLHSKSIELDLEYYENASFYNSLHRAQQEAIYRPQNILNSLLQLAQNGVSIVAIAGLLLSLHWSISTVLVFAAIPVLLVRLQYSKKLYKQQKTWTEKERIAWYFHWMLTAEAYAKEVRLFDLGSLFRQRYRNLRQQIREEKLTLSRQRAIARFFSQFGGLVAIFSAFSFIAYQTIIGAITLGSLVMYYQGFQQGQAFLAQLLASFATLYENSLFLSNLYEFLDLNPRIANLRSPQVIPTPIKHSLKFENVSFQYPHSTRSLLHDINLTIPAGETVALVGENGAGKTTLIKLLCRLYDPTSGQITIDGIDLRDVNTTDWRREISVVFQDYVRYDLTVRENIGFGHIANINNHEEIIRAAKKSGAERAISRLPQGYDTMLGTQFAEGEELSIGEWQKIAIARAFLRPAQLLILDEPTSALDAEAEYEVFEQFRQLIQGRTAILISHRLSTVKMVDRIFVLEKGRIVETGSHKELLKLGGTYARLFAIQAKYYQSN</sequence>
<organism evidence="10 11">
    <name type="scientific">Roseofilum casamattae BLCC-M143</name>
    <dbReference type="NCBI Taxonomy" id="3022442"/>
    <lineage>
        <taxon>Bacteria</taxon>
        <taxon>Bacillati</taxon>
        <taxon>Cyanobacteriota</taxon>
        <taxon>Cyanophyceae</taxon>
        <taxon>Desertifilales</taxon>
        <taxon>Desertifilaceae</taxon>
        <taxon>Roseofilum</taxon>
        <taxon>Roseofilum casamattae</taxon>
    </lineage>
</organism>
<feature type="domain" description="ABC transporter" evidence="8">
    <location>
        <begin position="351"/>
        <end position="591"/>
    </location>
</feature>
<evidence type="ECO:0000256" key="6">
    <source>
        <dbReference type="ARBA" id="ARBA00023136"/>
    </source>
</evidence>
<feature type="transmembrane region" description="Helical" evidence="7">
    <location>
        <begin position="24"/>
        <end position="47"/>
    </location>
</feature>
<evidence type="ECO:0000256" key="4">
    <source>
        <dbReference type="ARBA" id="ARBA00022840"/>
    </source>
</evidence>
<dbReference type="RefSeq" id="WP_283756571.1">
    <property type="nucleotide sequence ID" value="NZ_JAQOSQ010000001.1"/>
</dbReference>
<evidence type="ECO:0000313" key="11">
    <source>
        <dbReference type="Proteomes" id="UP001232992"/>
    </source>
</evidence>
<dbReference type="SUPFAM" id="SSF52540">
    <property type="entry name" value="P-loop containing nucleoside triphosphate hydrolases"/>
    <property type="match status" value="1"/>
</dbReference>
<evidence type="ECO:0000256" key="2">
    <source>
        <dbReference type="ARBA" id="ARBA00022692"/>
    </source>
</evidence>
<comment type="caution">
    <text evidence="10">The sequence shown here is derived from an EMBL/GenBank/DDBJ whole genome shotgun (WGS) entry which is preliminary data.</text>
</comment>
<dbReference type="EMBL" id="JAQOSQ010000001">
    <property type="protein sequence ID" value="MDJ1181922.1"/>
    <property type="molecule type" value="Genomic_DNA"/>
</dbReference>
<evidence type="ECO:0000256" key="7">
    <source>
        <dbReference type="SAM" id="Phobius"/>
    </source>
</evidence>
<dbReference type="Gene3D" id="3.40.50.300">
    <property type="entry name" value="P-loop containing nucleotide triphosphate hydrolases"/>
    <property type="match status" value="1"/>
</dbReference>
<dbReference type="SMART" id="SM00382">
    <property type="entry name" value="AAA"/>
    <property type="match status" value="1"/>
</dbReference>
<feature type="transmembrane region" description="Helical" evidence="7">
    <location>
        <begin position="157"/>
        <end position="185"/>
    </location>
</feature>
<keyword evidence="6 7" id="KW-0472">Membrane</keyword>
<keyword evidence="11" id="KW-1185">Reference proteome</keyword>
<evidence type="ECO:0000256" key="5">
    <source>
        <dbReference type="ARBA" id="ARBA00022989"/>
    </source>
</evidence>
<dbReference type="Pfam" id="PF00005">
    <property type="entry name" value="ABC_tran"/>
    <property type="match status" value="1"/>
</dbReference>
<dbReference type="InterPro" id="IPR027417">
    <property type="entry name" value="P-loop_NTPase"/>
</dbReference>
<dbReference type="InterPro" id="IPR039421">
    <property type="entry name" value="Type_1_exporter"/>
</dbReference>
<comment type="subcellular location">
    <subcellularLocation>
        <location evidence="1">Cell membrane</location>
        <topology evidence="1">Multi-pass membrane protein</topology>
    </subcellularLocation>
</comment>
<evidence type="ECO:0000259" key="9">
    <source>
        <dbReference type="PROSITE" id="PS50929"/>
    </source>
</evidence>
<dbReference type="Proteomes" id="UP001232992">
    <property type="component" value="Unassembled WGS sequence"/>
</dbReference>
<evidence type="ECO:0000256" key="1">
    <source>
        <dbReference type="ARBA" id="ARBA00004651"/>
    </source>
</evidence>
<feature type="domain" description="ABC transmembrane type-1" evidence="9">
    <location>
        <begin position="27"/>
        <end position="316"/>
    </location>
</feature>
<accession>A0ABT7BRU9</accession>
<dbReference type="InterPro" id="IPR036640">
    <property type="entry name" value="ABC1_TM_sf"/>
</dbReference>
<reference evidence="10 11" key="1">
    <citation type="submission" date="2023-01" db="EMBL/GenBank/DDBJ databases">
        <title>Novel diversity within Roseofilum (Cyanobacteria; Desertifilaceae) from marine benthic mats with descriptions of four novel species.</title>
        <authorList>
            <person name="Wang Y."/>
            <person name="Berthold D.E."/>
            <person name="Hu J."/>
            <person name="Lefler F.W."/>
            <person name="Laughinghouse H.D. IV."/>
        </authorList>
    </citation>
    <scope>NUCLEOTIDE SEQUENCE [LARGE SCALE GENOMIC DNA]</scope>
    <source>
        <strain evidence="10 11">BLCC-M143</strain>
    </source>
</reference>
<dbReference type="PROSITE" id="PS50893">
    <property type="entry name" value="ABC_TRANSPORTER_2"/>
    <property type="match status" value="1"/>
</dbReference>
<keyword evidence="3" id="KW-0547">Nucleotide-binding</keyword>
<evidence type="ECO:0000313" key="10">
    <source>
        <dbReference type="EMBL" id="MDJ1181922.1"/>
    </source>
</evidence>
<dbReference type="Gene3D" id="1.20.1560.10">
    <property type="entry name" value="ABC transporter type 1, transmembrane domain"/>
    <property type="match status" value="1"/>
</dbReference>
<dbReference type="GO" id="GO:0005524">
    <property type="term" value="F:ATP binding"/>
    <property type="evidence" value="ECO:0007669"/>
    <property type="project" value="UniProtKB-KW"/>
</dbReference>
<keyword evidence="2 7" id="KW-0812">Transmembrane</keyword>
<keyword evidence="4 10" id="KW-0067">ATP-binding</keyword>
<dbReference type="InterPro" id="IPR011527">
    <property type="entry name" value="ABC1_TM_dom"/>
</dbReference>
<name>A0ABT7BRU9_9CYAN</name>
<dbReference type="InterPro" id="IPR003439">
    <property type="entry name" value="ABC_transporter-like_ATP-bd"/>
</dbReference>
<protein>
    <submittedName>
        <fullName evidence="10">ABC transporter ATP-binding protein</fullName>
    </submittedName>
</protein>
<dbReference type="InterPro" id="IPR003593">
    <property type="entry name" value="AAA+_ATPase"/>
</dbReference>
<dbReference type="Pfam" id="PF00664">
    <property type="entry name" value="ABC_membrane"/>
    <property type="match status" value="1"/>
</dbReference>
<evidence type="ECO:0000256" key="3">
    <source>
        <dbReference type="ARBA" id="ARBA00022741"/>
    </source>
</evidence>
<evidence type="ECO:0000259" key="8">
    <source>
        <dbReference type="PROSITE" id="PS50893"/>
    </source>
</evidence>